<evidence type="ECO:0000313" key="4">
    <source>
        <dbReference type="EMBL" id="RMY79470.1"/>
    </source>
</evidence>
<feature type="domain" description="FAS1" evidence="3">
    <location>
        <begin position="24"/>
        <end position="182"/>
    </location>
</feature>
<dbReference type="PANTHER" id="PTHR10900">
    <property type="entry name" value="PERIOSTIN-RELATED"/>
    <property type="match status" value="1"/>
</dbReference>
<dbReference type="Gene3D" id="2.30.180.10">
    <property type="entry name" value="FAS1 domain"/>
    <property type="match status" value="2"/>
</dbReference>
<dbReference type="AlphaFoldDB" id="A0A3M7ESP3"/>
<dbReference type="InterPro" id="IPR036378">
    <property type="entry name" value="FAS1_dom_sf"/>
</dbReference>
<evidence type="ECO:0000256" key="1">
    <source>
        <dbReference type="SAM" id="Phobius"/>
    </source>
</evidence>
<keyword evidence="1" id="KW-0472">Membrane</keyword>
<feature type="signal peptide" evidence="2">
    <location>
        <begin position="1"/>
        <end position="24"/>
    </location>
</feature>
<dbReference type="GO" id="GO:0000329">
    <property type="term" value="C:fungal-type vacuole membrane"/>
    <property type="evidence" value="ECO:0007669"/>
    <property type="project" value="TreeGrafter"/>
</dbReference>
<sequence>MFAIMKSSIVGFLTLNSILANAASDSLGDVLSSQKNLSSFNELLTTQLTDLLDELERYDAEDDPITILAPSNRAFDMLPNVQTIGQAISDNNTAELENIMRYHVLSGIHSSQTLNSSFSFETSLLTAKNFTSVTGGQRVGAVLQGGEPPQIVFTSGQSTRSVVSKEDIAFKGGVIQQVDAFAIPPLPFVDTASSYNLANEPQAITSFLGAIYAQKNASLPRLLNTTKDVTIFAPVNVAFEIIRGSITSMPSKTLHDVLSYHVVPSSNDSIYSSDFANGTTLRTLQGNNLTMSFNSNSYFLNSARITTTDILIANGVIHVIDNVLSPNVTTAMPNPTSFTQAPVLPTTGVSNFNSSMAPFTTFLPDYVPSSSSETATASNGASASNGALYSVTGTRSATSSASASQSSFSSSAARSPSGLGCERFILIVTILAMFIGVSVVR</sequence>
<dbReference type="Proteomes" id="UP000269276">
    <property type="component" value="Unassembled WGS sequence"/>
</dbReference>
<dbReference type="PANTHER" id="PTHR10900:SF77">
    <property type="entry name" value="FI19380P1"/>
    <property type="match status" value="1"/>
</dbReference>
<dbReference type="InterPro" id="IPR000782">
    <property type="entry name" value="FAS1_domain"/>
</dbReference>
<reference evidence="4 5" key="1">
    <citation type="journal article" date="2018" name="BMC Genomics">
        <title>Genomic evidence for intraspecific hybridization in a clonal and extremely halotolerant yeast.</title>
        <authorList>
            <person name="Gostincar C."/>
            <person name="Stajich J.E."/>
            <person name="Zupancic J."/>
            <person name="Zalar P."/>
            <person name="Gunde-Cimerman N."/>
        </authorList>
    </citation>
    <scope>NUCLEOTIDE SEQUENCE [LARGE SCALE GENOMIC DNA]</scope>
    <source>
        <strain evidence="4 5">EXF-2682</strain>
    </source>
</reference>
<keyword evidence="1" id="KW-0812">Transmembrane</keyword>
<name>A0A3M7ESP3_HORWE</name>
<dbReference type="SUPFAM" id="SSF82153">
    <property type="entry name" value="FAS1 domain"/>
    <property type="match status" value="2"/>
</dbReference>
<gene>
    <name evidence="4" type="ORF">D0863_00069</name>
</gene>
<dbReference type="SMART" id="SM00554">
    <property type="entry name" value="FAS1"/>
    <property type="match status" value="2"/>
</dbReference>
<proteinExistence type="predicted"/>
<dbReference type="InterPro" id="IPR050904">
    <property type="entry name" value="Adhesion/Biosynth-related"/>
</dbReference>
<dbReference type="GO" id="GO:0016236">
    <property type="term" value="P:macroautophagy"/>
    <property type="evidence" value="ECO:0007669"/>
    <property type="project" value="TreeGrafter"/>
</dbReference>
<organism evidence="4 5">
    <name type="scientific">Hortaea werneckii</name>
    <name type="common">Black yeast</name>
    <name type="synonym">Cladosporium werneckii</name>
    <dbReference type="NCBI Taxonomy" id="91943"/>
    <lineage>
        <taxon>Eukaryota</taxon>
        <taxon>Fungi</taxon>
        <taxon>Dikarya</taxon>
        <taxon>Ascomycota</taxon>
        <taxon>Pezizomycotina</taxon>
        <taxon>Dothideomycetes</taxon>
        <taxon>Dothideomycetidae</taxon>
        <taxon>Mycosphaerellales</taxon>
        <taxon>Teratosphaeriaceae</taxon>
        <taxon>Hortaea</taxon>
    </lineage>
</organism>
<dbReference type="VEuPathDB" id="FungiDB:BTJ68_12646"/>
<comment type="caution">
    <text evidence="4">The sequence shown here is derived from an EMBL/GenBank/DDBJ whole genome shotgun (WGS) entry which is preliminary data.</text>
</comment>
<dbReference type="Pfam" id="PF02469">
    <property type="entry name" value="Fasciclin"/>
    <property type="match status" value="2"/>
</dbReference>
<keyword evidence="2" id="KW-0732">Signal</keyword>
<feature type="domain" description="FAS1" evidence="3">
    <location>
        <begin position="191"/>
        <end position="324"/>
    </location>
</feature>
<keyword evidence="1" id="KW-1133">Transmembrane helix</keyword>
<feature type="chain" id="PRO_5018158078" description="FAS1 domain-containing protein" evidence="2">
    <location>
        <begin position="25"/>
        <end position="441"/>
    </location>
</feature>
<dbReference type="EMBL" id="QWIP01000001">
    <property type="protein sequence ID" value="RMY79470.1"/>
    <property type="molecule type" value="Genomic_DNA"/>
</dbReference>
<accession>A0A3M7ESP3</accession>
<dbReference type="OrthoDB" id="286301at2759"/>
<evidence type="ECO:0000259" key="3">
    <source>
        <dbReference type="PROSITE" id="PS50213"/>
    </source>
</evidence>
<feature type="transmembrane region" description="Helical" evidence="1">
    <location>
        <begin position="424"/>
        <end position="440"/>
    </location>
</feature>
<protein>
    <recommendedName>
        <fullName evidence="3">FAS1 domain-containing protein</fullName>
    </recommendedName>
</protein>
<evidence type="ECO:0000313" key="5">
    <source>
        <dbReference type="Proteomes" id="UP000269276"/>
    </source>
</evidence>
<dbReference type="PROSITE" id="PS50213">
    <property type="entry name" value="FAS1"/>
    <property type="match status" value="2"/>
</dbReference>
<evidence type="ECO:0000256" key="2">
    <source>
        <dbReference type="SAM" id="SignalP"/>
    </source>
</evidence>